<dbReference type="VEuPathDB" id="FungiDB:H257_00874"/>
<evidence type="ECO:0000313" key="7">
    <source>
        <dbReference type="EMBL" id="RHY23023.1"/>
    </source>
</evidence>
<comment type="caution">
    <text evidence="7">The sequence shown here is derived from an EMBL/GenBank/DDBJ whole genome shotgun (WGS) entry which is preliminary data.</text>
</comment>
<dbReference type="GO" id="GO:0016020">
    <property type="term" value="C:membrane"/>
    <property type="evidence" value="ECO:0007669"/>
    <property type="project" value="UniProtKB-SubCell"/>
</dbReference>
<reference evidence="7 8" key="1">
    <citation type="submission" date="2018-08" db="EMBL/GenBank/DDBJ databases">
        <title>Aphanomyces genome sequencing and annotation.</title>
        <authorList>
            <person name="Minardi D."/>
            <person name="Oidtmann B."/>
            <person name="Van Der Giezen M."/>
            <person name="Studholme D.J."/>
        </authorList>
    </citation>
    <scope>NUCLEOTIDE SEQUENCE [LARGE SCALE GENOMIC DNA]</scope>
    <source>
        <strain evidence="7 8">Kv</strain>
    </source>
</reference>
<evidence type="ECO:0000259" key="6">
    <source>
        <dbReference type="Pfam" id="PF03124"/>
    </source>
</evidence>
<sequence length="371" mass="42329">MDTFPSIDAIVRVLDKLELRMLHRFYSGNTRTMKHDLYPQHEDVAVSGFYFGMHFGMMVVLFVWVIWDSVIDDSKHHNLWESSVMAVYRAIGTNPCYGAGCTSLYMYKHVGVLVLLLWCWCVQVYVFTRFGIPFVAIFDWKPTKSVQFVSLVRHAVSVTIAYLLYYKALRGDLPPLVPPCVFPLLLYLFLLIKLVYPFKQRRSLLTTMWRVVASPWSIVRFREAYVGDIFTSLVRVFVYLDPILASAEVLRRSMWGLFRVEYEHTIHLAWTGKTSFMEEDASTADDDDDDDRYDVARMTFVLALVHLENTSSGTSSRSNRMLGSETNRTRATAAAITSVSQLARYITTVGVPAKRLSITTVPDTATATSLA</sequence>
<dbReference type="InterPro" id="IPR004342">
    <property type="entry name" value="EXS_C"/>
</dbReference>
<dbReference type="AlphaFoldDB" id="A0A397BNX0"/>
<evidence type="ECO:0000256" key="5">
    <source>
        <dbReference type="SAM" id="Phobius"/>
    </source>
</evidence>
<dbReference type="PANTHER" id="PTHR10783">
    <property type="entry name" value="XENOTROPIC AND POLYTROPIC RETROVIRUS RECEPTOR 1-RELATED"/>
    <property type="match status" value="1"/>
</dbReference>
<feature type="domain" description="EXS" evidence="6">
    <location>
        <begin position="105"/>
        <end position="238"/>
    </location>
</feature>
<feature type="transmembrane region" description="Helical" evidence="5">
    <location>
        <begin position="176"/>
        <end position="196"/>
    </location>
</feature>
<dbReference type="EMBL" id="QUSZ01002211">
    <property type="protein sequence ID" value="RHY23023.1"/>
    <property type="molecule type" value="Genomic_DNA"/>
</dbReference>
<gene>
    <name evidence="7" type="ORF">DYB36_002881</name>
</gene>
<evidence type="ECO:0000256" key="3">
    <source>
        <dbReference type="ARBA" id="ARBA00022989"/>
    </source>
</evidence>
<evidence type="ECO:0000313" key="8">
    <source>
        <dbReference type="Proteomes" id="UP000265427"/>
    </source>
</evidence>
<feature type="transmembrane region" description="Helical" evidence="5">
    <location>
        <begin position="44"/>
        <end position="67"/>
    </location>
</feature>
<protein>
    <recommendedName>
        <fullName evidence="6">EXS domain-containing protein</fullName>
    </recommendedName>
</protein>
<keyword evidence="2 5" id="KW-0812">Transmembrane</keyword>
<feature type="transmembrane region" description="Helical" evidence="5">
    <location>
        <begin position="112"/>
        <end position="138"/>
    </location>
</feature>
<comment type="subcellular location">
    <subcellularLocation>
        <location evidence="1">Membrane</location>
        <topology evidence="1">Multi-pass membrane protein</topology>
    </subcellularLocation>
</comment>
<organism evidence="7 8">
    <name type="scientific">Aphanomyces astaci</name>
    <name type="common">Crayfish plague agent</name>
    <dbReference type="NCBI Taxonomy" id="112090"/>
    <lineage>
        <taxon>Eukaryota</taxon>
        <taxon>Sar</taxon>
        <taxon>Stramenopiles</taxon>
        <taxon>Oomycota</taxon>
        <taxon>Saprolegniomycetes</taxon>
        <taxon>Saprolegniales</taxon>
        <taxon>Verrucalvaceae</taxon>
        <taxon>Aphanomyces</taxon>
    </lineage>
</organism>
<evidence type="ECO:0000256" key="1">
    <source>
        <dbReference type="ARBA" id="ARBA00004141"/>
    </source>
</evidence>
<evidence type="ECO:0000256" key="2">
    <source>
        <dbReference type="ARBA" id="ARBA00022692"/>
    </source>
</evidence>
<evidence type="ECO:0000256" key="4">
    <source>
        <dbReference type="ARBA" id="ARBA00023136"/>
    </source>
</evidence>
<keyword evidence="4 5" id="KW-0472">Membrane</keyword>
<feature type="transmembrane region" description="Helical" evidence="5">
    <location>
        <begin position="145"/>
        <end position="164"/>
    </location>
</feature>
<accession>A0A397BNX0</accession>
<keyword evidence="3 5" id="KW-1133">Transmembrane helix</keyword>
<proteinExistence type="predicted"/>
<dbReference type="Pfam" id="PF03124">
    <property type="entry name" value="EXS"/>
    <property type="match status" value="1"/>
</dbReference>
<dbReference type="Proteomes" id="UP000265427">
    <property type="component" value="Unassembled WGS sequence"/>
</dbReference>
<name>A0A397BNX0_APHAT</name>